<evidence type="ECO:0008006" key="2">
    <source>
        <dbReference type="Google" id="ProtNLM"/>
    </source>
</evidence>
<accession>A0A0F9SDC8</accession>
<protein>
    <recommendedName>
        <fullName evidence="2">DUF4419 domain-containing protein</fullName>
    </recommendedName>
</protein>
<dbReference type="PANTHER" id="PTHR31252:SF11">
    <property type="entry name" value="DUF4419 DOMAIN-CONTAINING PROTEIN"/>
    <property type="match status" value="1"/>
</dbReference>
<dbReference type="EMBL" id="LAZR01000700">
    <property type="protein sequence ID" value="KKN60292.1"/>
    <property type="molecule type" value="Genomic_DNA"/>
</dbReference>
<organism evidence="1">
    <name type="scientific">marine sediment metagenome</name>
    <dbReference type="NCBI Taxonomy" id="412755"/>
    <lineage>
        <taxon>unclassified sequences</taxon>
        <taxon>metagenomes</taxon>
        <taxon>ecological metagenomes</taxon>
    </lineage>
</organism>
<dbReference type="AlphaFoldDB" id="A0A0F9SDC8"/>
<dbReference type="Pfam" id="PF14388">
    <property type="entry name" value="DUF4419"/>
    <property type="match status" value="1"/>
</dbReference>
<proteinExistence type="predicted"/>
<gene>
    <name evidence="1" type="ORF">LCGC14_0533420</name>
</gene>
<reference evidence="1" key="1">
    <citation type="journal article" date="2015" name="Nature">
        <title>Complex archaea that bridge the gap between prokaryotes and eukaryotes.</title>
        <authorList>
            <person name="Spang A."/>
            <person name="Saw J.H."/>
            <person name="Jorgensen S.L."/>
            <person name="Zaremba-Niedzwiedzka K."/>
            <person name="Martijn J."/>
            <person name="Lind A.E."/>
            <person name="van Eijk R."/>
            <person name="Schleper C."/>
            <person name="Guy L."/>
            <person name="Ettema T.J."/>
        </authorList>
    </citation>
    <scope>NUCLEOTIDE SEQUENCE</scope>
</reference>
<sequence>METIKNTTFNLFDVESCREPLPTTSTFNILKEINKKEPNFHSGKEDQVVLTPYHGLIGTVTRAYNMHYPLVLDPDSIWITITQGLAQHINANAEELRGQFVKHDEKKYIEIQRGGAPRDDDELWQGALAEFSSKIKEHIGKKHDLIVADFSTTTPVALAASEIVLMGAMKSYFKYGMRFLCGIPNITLEGTVEDWKSIRTRAQCFGEFNLGWWVDDHLLPVLDQFVAASEGNPDKEFWKSMVKEGGGSGGPFICGWINALLPYVGSRDIKVNKTFKRHERYGNYGEGFGGINPDDYASSMACAPVKFIYQDGTEEMKEFIGGIIGIEQRENFALKPKLGWAIQSDEEILKPKPKWM</sequence>
<dbReference type="PANTHER" id="PTHR31252">
    <property type="entry name" value="DUF4419 DOMAIN-CONTAINING PROTEIN"/>
    <property type="match status" value="1"/>
</dbReference>
<comment type="caution">
    <text evidence="1">The sequence shown here is derived from an EMBL/GenBank/DDBJ whole genome shotgun (WGS) entry which is preliminary data.</text>
</comment>
<dbReference type="InterPro" id="IPR025533">
    <property type="entry name" value="DUF4419"/>
</dbReference>
<name>A0A0F9SDC8_9ZZZZ</name>
<evidence type="ECO:0000313" key="1">
    <source>
        <dbReference type="EMBL" id="KKN60292.1"/>
    </source>
</evidence>